<evidence type="ECO:0000256" key="1">
    <source>
        <dbReference type="ARBA" id="ARBA00009409"/>
    </source>
</evidence>
<dbReference type="GO" id="GO:0003684">
    <property type="term" value="F:damaged DNA binding"/>
    <property type="evidence" value="ECO:0007669"/>
    <property type="project" value="InterPro"/>
</dbReference>
<dbReference type="Gene3D" id="3.20.190.10">
    <property type="entry name" value="MutM-like, N-terminal"/>
    <property type="match status" value="1"/>
</dbReference>
<dbReference type="GO" id="GO:0003906">
    <property type="term" value="F:DNA-(apurinic or apyrimidinic site) endonuclease activity"/>
    <property type="evidence" value="ECO:0007669"/>
    <property type="project" value="InterPro"/>
</dbReference>
<sequence length="318" mass="35048">MLMMGPGWLHIRGQRTAYSNYYSKLKDDELSAWPPRFCKFHVTTADSPPVQAAFTDVRRFARVYLVDGPAAAIRHLCPLAGRGPDPVVDTHVFTLQWFSAALRLRRIPVKAWLLDQQNISGIGNWVADEALFHARIHPEQQTNMLDDAAAQALYHAVCYVCRTAVSLLGDSDRFPDHWLFNHRWSKASKQPPSLPNGQALSFVTVAGRTSCYAPALQSKTSPSRTPSDCQSQPAPNLPPGGAPHPKRRFASSSSQSALIDPESDDTCKQPNAPAKTAVDDVGERLQAPSRSAKRTRASQPASKTDVSTGRRRSARLRT</sequence>
<dbReference type="FunFam" id="1.10.8.50:FF:000009">
    <property type="entry name" value="Formamidopyrimidine-DNA glycosylase"/>
    <property type="match status" value="1"/>
</dbReference>
<dbReference type="GO" id="GO:0019104">
    <property type="term" value="F:DNA N-glycosylase activity"/>
    <property type="evidence" value="ECO:0007669"/>
    <property type="project" value="TreeGrafter"/>
</dbReference>
<dbReference type="GO" id="GO:0008270">
    <property type="term" value="F:zinc ion binding"/>
    <property type="evidence" value="ECO:0007669"/>
    <property type="project" value="InterPro"/>
</dbReference>
<feature type="compositionally biased region" description="Polar residues" evidence="2">
    <location>
        <begin position="217"/>
        <end position="234"/>
    </location>
</feature>
<dbReference type="InterPro" id="IPR035937">
    <property type="entry name" value="FPG_N"/>
</dbReference>
<dbReference type="InterPro" id="IPR015886">
    <property type="entry name" value="H2TH_FPG"/>
</dbReference>
<organism evidence="4 5">
    <name type="scientific">Ophiocordyceps australis</name>
    <dbReference type="NCBI Taxonomy" id="1399860"/>
    <lineage>
        <taxon>Eukaryota</taxon>
        <taxon>Fungi</taxon>
        <taxon>Dikarya</taxon>
        <taxon>Ascomycota</taxon>
        <taxon>Pezizomycotina</taxon>
        <taxon>Sordariomycetes</taxon>
        <taxon>Hypocreomycetidae</taxon>
        <taxon>Hypocreales</taxon>
        <taxon>Ophiocordycipitaceae</taxon>
        <taxon>Ophiocordyceps</taxon>
    </lineage>
</organism>
<dbReference type="InterPro" id="IPR010979">
    <property type="entry name" value="Ribosomal_uS13-like_H2TH"/>
</dbReference>
<evidence type="ECO:0000313" key="5">
    <source>
        <dbReference type="Proteomes" id="UP000224854"/>
    </source>
</evidence>
<feature type="compositionally biased region" description="Polar residues" evidence="2">
    <location>
        <begin position="297"/>
        <end position="307"/>
    </location>
</feature>
<protein>
    <recommendedName>
        <fullName evidence="3">Formamidopyrimidine-DNA glycosylase H2TH DNA-binding domain-containing protein</fullName>
    </recommendedName>
</protein>
<keyword evidence="5" id="KW-1185">Reference proteome</keyword>
<dbReference type="GO" id="GO:0006284">
    <property type="term" value="P:base-excision repair"/>
    <property type="evidence" value="ECO:0007669"/>
    <property type="project" value="InterPro"/>
</dbReference>
<reference evidence="4 5" key="1">
    <citation type="submission" date="2017-06" db="EMBL/GenBank/DDBJ databases">
        <title>Ant-infecting Ophiocordyceps genomes reveal a high diversity of potential behavioral manipulation genes and a possible major role for enterotoxins.</title>
        <authorList>
            <person name="De Bekker C."/>
            <person name="Evans H.C."/>
            <person name="Brachmann A."/>
            <person name="Hughes D.P."/>
        </authorList>
    </citation>
    <scope>NUCLEOTIDE SEQUENCE [LARGE SCALE GENOMIC DNA]</scope>
    <source>
        <strain evidence="4 5">1348a</strain>
    </source>
</reference>
<name>A0A2C5ZR08_9HYPO</name>
<dbReference type="PANTHER" id="PTHR22993:SF9">
    <property type="entry name" value="FORMAMIDOPYRIMIDINE-DNA GLYCOSYLASE"/>
    <property type="match status" value="1"/>
</dbReference>
<proteinExistence type="inferred from homology"/>
<dbReference type="SUPFAM" id="SSF46946">
    <property type="entry name" value="S13-like H2TH domain"/>
    <property type="match status" value="1"/>
</dbReference>
<evidence type="ECO:0000313" key="4">
    <source>
        <dbReference type="EMBL" id="PHH82253.1"/>
    </source>
</evidence>
<comment type="similarity">
    <text evidence="1">Belongs to the FPG family.</text>
</comment>
<comment type="caution">
    <text evidence="4">The sequence shown here is derived from an EMBL/GenBank/DDBJ whole genome shotgun (WGS) entry which is preliminary data.</text>
</comment>
<feature type="region of interest" description="Disordered" evidence="2">
    <location>
        <begin position="215"/>
        <end position="318"/>
    </location>
</feature>
<gene>
    <name evidence="4" type="ORF">CDD82_6572</name>
</gene>
<dbReference type="AlphaFoldDB" id="A0A2C5ZR08"/>
<dbReference type="GO" id="GO:0005634">
    <property type="term" value="C:nucleus"/>
    <property type="evidence" value="ECO:0007669"/>
    <property type="project" value="TreeGrafter"/>
</dbReference>
<dbReference type="PANTHER" id="PTHR22993">
    <property type="entry name" value="FORMAMIDOPYRIMIDINE-DNA GLYCOSYLASE"/>
    <property type="match status" value="1"/>
</dbReference>
<dbReference type="Gene3D" id="1.10.8.50">
    <property type="match status" value="1"/>
</dbReference>
<dbReference type="Pfam" id="PF06831">
    <property type="entry name" value="H2TH"/>
    <property type="match status" value="1"/>
</dbReference>
<dbReference type="EMBL" id="NJEU01000069">
    <property type="protein sequence ID" value="PHH82253.1"/>
    <property type="molecule type" value="Genomic_DNA"/>
</dbReference>
<evidence type="ECO:0000256" key="2">
    <source>
        <dbReference type="SAM" id="MobiDB-lite"/>
    </source>
</evidence>
<feature type="compositionally biased region" description="Basic residues" evidence="2">
    <location>
        <begin position="309"/>
        <end position="318"/>
    </location>
</feature>
<accession>A0A2C5ZR08</accession>
<dbReference type="OrthoDB" id="444592at2759"/>
<dbReference type="Proteomes" id="UP000224854">
    <property type="component" value="Unassembled WGS sequence"/>
</dbReference>
<feature type="domain" description="Formamidopyrimidine-DNA glycosylase H2TH DNA-binding" evidence="3">
    <location>
        <begin position="82"/>
        <end position="176"/>
    </location>
</feature>
<dbReference type="SMART" id="SM01232">
    <property type="entry name" value="H2TH"/>
    <property type="match status" value="1"/>
</dbReference>
<evidence type="ECO:0000259" key="3">
    <source>
        <dbReference type="SMART" id="SM01232"/>
    </source>
</evidence>